<sequence>MCINSPDLGKVTPMSRDILKANNIIPMAEMRAELRTKTDCASGEAVKRSGSPNSRMARGALKSGMKPPKVVVVARRRGGDVPEEGQGGHFVDGSADKEETRECYEIVAEEVKVELGTFKRCKRRQDKGADKMEKMADMAEEVADKT</sequence>
<accession>A0A6A6HSG7</accession>
<proteinExistence type="predicted"/>
<dbReference type="AlphaFoldDB" id="A0A6A6HSG7"/>
<feature type="region of interest" description="Disordered" evidence="1">
    <location>
        <begin position="36"/>
        <end position="69"/>
    </location>
</feature>
<name>A0A6A6HSG7_9PLEO</name>
<evidence type="ECO:0000256" key="1">
    <source>
        <dbReference type="SAM" id="MobiDB-lite"/>
    </source>
</evidence>
<dbReference type="Proteomes" id="UP000800094">
    <property type="component" value="Unassembled WGS sequence"/>
</dbReference>
<evidence type="ECO:0000313" key="3">
    <source>
        <dbReference type="Proteomes" id="UP000800094"/>
    </source>
</evidence>
<keyword evidence="3" id="KW-1185">Reference proteome</keyword>
<protein>
    <submittedName>
        <fullName evidence="2">Uncharacterized protein</fullName>
    </submittedName>
</protein>
<organism evidence="2 3">
    <name type="scientific">Trematosphaeria pertusa</name>
    <dbReference type="NCBI Taxonomy" id="390896"/>
    <lineage>
        <taxon>Eukaryota</taxon>
        <taxon>Fungi</taxon>
        <taxon>Dikarya</taxon>
        <taxon>Ascomycota</taxon>
        <taxon>Pezizomycotina</taxon>
        <taxon>Dothideomycetes</taxon>
        <taxon>Pleosporomycetidae</taxon>
        <taxon>Pleosporales</taxon>
        <taxon>Massarineae</taxon>
        <taxon>Trematosphaeriaceae</taxon>
        <taxon>Trematosphaeria</taxon>
    </lineage>
</organism>
<dbReference type="GeneID" id="54585700"/>
<gene>
    <name evidence="2" type="ORF">BU26DRAFT_556257</name>
</gene>
<evidence type="ECO:0000313" key="2">
    <source>
        <dbReference type="EMBL" id="KAF2241115.1"/>
    </source>
</evidence>
<dbReference type="RefSeq" id="XP_033676119.1">
    <property type="nucleotide sequence ID" value="XM_033832370.1"/>
</dbReference>
<feature type="region of interest" description="Disordered" evidence="1">
    <location>
        <begin position="123"/>
        <end position="146"/>
    </location>
</feature>
<dbReference type="EMBL" id="ML987213">
    <property type="protein sequence ID" value="KAF2241115.1"/>
    <property type="molecule type" value="Genomic_DNA"/>
</dbReference>
<reference evidence="2" key="1">
    <citation type="journal article" date="2020" name="Stud. Mycol.">
        <title>101 Dothideomycetes genomes: a test case for predicting lifestyles and emergence of pathogens.</title>
        <authorList>
            <person name="Haridas S."/>
            <person name="Albert R."/>
            <person name="Binder M."/>
            <person name="Bloem J."/>
            <person name="Labutti K."/>
            <person name="Salamov A."/>
            <person name="Andreopoulos B."/>
            <person name="Baker S."/>
            <person name="Barry K."/>
            <person name="Bills G."/>
            <person name="Bluhm B."/>
            <person name="Cannon C."/>
            <person name="Castanera R."/>
            <person name="Culley D."/>
            <person name="Daum C."/>
            <person name="Ezra D."/>
            <person name="Gonzalez J."/>
            <person name="Henrissat B."/>
            <person name="Kuo A."/>
            <person name="Liang C."/>
            <person name="Lipzen A."/>
            <person name="Lutzoni F."/>
            <person name="Magnuson J."/>
            <person name="Mondo S."/>
            <person name="Nolan M."/>
            <person name="Ohm R."/>
            <person name="Pangilinan J."/>
            <person name="Park H.-J."/>
            <person name="Ramirez L."/>
            <person name="Alfaro M."/>
            <person name="Sun H."/>
            <person name="Tritt A."/>
            <person name="Yoshinaga Y."/>
            <person name="Zwiers L.-H."/>
            <person name="Turgeon B."/>
            <person name="Goodwin S."/>
            <person name="Spatafora J."/>
            <person name="Crous P."/>
            <person name="Grigoriev I."/>
        </authorList>
    </citation>
    <scope>NUCLEOTIDE SEQUENCE</scope>
    <source>
        <strain evidence="2">CBS 122368</strain>
    </source>
</reference>
<feature type="compositionally biased region" description="Basic and acidic residues" evidence="1">
    <location>
        <begin position="126"/>
        <end position="146"/>
    </location>
</feature>